<protein>
    <submittedName>
        <fullName evidence="2">Uncharacterized protein</fullName>
    </submittedName>
</protein>
<proteinExistence type="predicted"/>
<feature type="transmembrane region" description="Helical" evidence="1">
    <location>
        <begin position="12"/>
        <end position="34"/>
    </location>
</feature>
<sequence length="218" mass="26065">MDKLKKSKILKLTLGISIPVVTILSIHFGIIGYINASRYNDLKPKKFETKKYLFTSQITKLNEQAEKYYSKGENFIESSQFKKILENVTNQYKFIFNEKYGRCGWKGSQDKYITTYLKIKQKMFDEIFKNCIFSDKLPDKNNFSLRHLNSYKTIIYRNKIEQRGEIHFQNNNLSILRYLYENTWMKLNLDFNKKIGTFQIFNNLDINIQIGFNIFMKD</sequence>
<keyword evidence="1" id="KW-1133">Transmembrane helix</keyword>
<dbReference type="EMBL" id="CP088155">
    <property type="protein sequence ID" value="WYM97553.1"/>
    <property type="molecule type" value="Genomic_DNA"/>
</dbReference>
<reference evidence="2" key="1">
    <citation type="submission" date="2021-11" db="EMBL/GenBank/DDBJ databases">
        <title>The first genome sequence of unculturable Mycoplasma faucium obtained by de novo assembly of metagenomic reads.</title>
        <authorList>
            <person name="Sabat A.J."/>
            <person name="Bathoorn E."/>
            <person name="Akkerboom V."/>
            <person name="Friedrich A.W."/>
        </authorList>
    </citation>
    <scope>NUCLEOTIDE SEQUENCE [LARGE SCALE GENOMIC DNA]</scope>
    <source>
        <strain evidence="2">UMCG-MFM1</strain>
    </source>
</reference>
<gene>
    <name evidence="2" type="ORF">LQ356_01465</name>
</gene>
<dbReference type="Proteomes" id="UP001622612">
    <property type="component" value="Chromosome"/>
</dbReference>
<keyword evidence="1" id="KW-0812">Transmembrane</keyword>
<evidence type="ECO:0000313" key="2">
    <source>
        <dbReference type="EMBL" id="WYM97553.1"/>
    </source>
</evidence>
<evidence type="ECO:0000256" key="1">
    <source>
        <dbReference type="SAM" id="Phobius"/>
    </source>
</evidence>
<evidence type="ECO:0000313" key="3">
    <source>
        <dbReference type="Proteomes" id="UP001622612"/>
    </source>
</evidence>
<keyword evidence="3" id="KW-1185">Reference proteome</keyword>
<keyword evidence="1" id="KW-0472">Membrane</keyword>
<dbReference type="RefSeq" id="WP_405312072.1">
    <property type="nucleotide sequence ID" value="NZ_CP088155.1"/>
</dbReference>
<accession>A0ABZ2TM67</accession>
<organism evidence="2 3">
    <name type="scientific">Metamycoplasma faucium</name>
    <dbReference type="NCBI Taxonomy" id="56142"/>
    <lineage>
        <taxon>Bacteria</taxon>
        <taxon>Bacillati</taxon>
        <taxon>Mycoplasmatota</taxon>
        <taxon>Mycoplasmoidales</taxon>
        <taxon>Metamycoplasmataceae</taxon>
        <taxon>Metamycoplasma</taxon>
    </lineage>
</organism>
<name>A0ABZ2TM67_9BACT</name>